<protein>
    <submittedName>
        <fullName evidence="2">Uncharacterized protein</fullName>
    </submittedName>
</protein>
<organism evidence="2">
    <name type="scientific">mine drainage metagenome</name>
    <dbReference type="NCBI Taxonomy" id="410659"/>
    <lineage>
        <taxon>unclassified sequences</taxon>
        <taxon>metagenomes</taxon>
        <taxon>ecological metagenomes</taxon>
    </lineage>
</organism>
<gene>
    <name evidence="2" type="ORF">GALL_361880</name>
</gene>
<dbReference type="EMBL" id="MLJW01000852">
    <property type="protein sequence ID" value="OIQ82028.1"/>
    <property type="molecule type" value="Genomic_DNA"/>
</dbReference>
<accession>A0A1J5QQ25</accession>
<name>A0A1J5QQ25_9ZZZZ</name>
<comment type="caution">
    <text evidence="2">The sequence shown here is derived from an EMBL/GenBank/DDBJ whole genome shotgun (WGS) entry which is preliminary data.</text>
</comment>
<dbReference type="AlphaFoldDB" id="A0A1J5QQ25"/>
<reference evidence="2" key="1">
    <citation type="submission" date="2016-10" db="EMBL/GenBank/DDBJ databases">
        <title>Sequence of Gallionella enrichment culture.</title>
        <authorList>
            <person name="Poehlein A."/>
            <person name="Muehling M."/>
            <person name="Daniel R."/>
        </authorList>
    </citation>
    <scope>NUCLEOTIDE SEQUENCE</scope>
</reference>
<evidence type="ECO:0000256" key="1">
    <source>
        <dbReference type="SAM" id="MobiDB-lite"/>
    </source>
</evidence>
<feature type="region of interest" description="Disordered" evidence="1">
    <location>
        <begin position="34"/>
        <end position="58"/>
    </location>
</feature>
<proteinExistence type="predicted"/>
<sequence length="58" mass="6153">MNRKSDRTDVVVICADLRVIAGSRAAKNRLTSAAVNTATRSTSSGKSTTCVNGPTQWQ</sequence>
<evidence type="ECO:0000313" key="2">
    <source>
        <dbReference type="EMBL" id="OIQ82028.1"/>
    </source>
</evidence>